<feature type="coiled-coil region" evidence="1">
    <location>
        <begin position="350"/>
        <end position="448"/>
    </location>
</feature>
<dbReference type="Proteomes" id="UP000515442">
    <property type="component" value="Chromosome"/>
</dbReference>
<evidence type="ECO:0000313" key="3">
    <source>
        <dbReference type="Proteomes" id="UP000515442"/>
    </source>
</evidence>
<proteinExistence type="predicted"/>
<dbReference type="EMBL" id="AP022038">
    <property type="protein sequence ID" value="BBR39250.1"/>
    <property type="molecule type" value="Genomic_DNA"/>
</dbReference>
<name>A0A6S5BUR7_AERVE</name>
<organism evidence="2 3">
    <name type="scientific">Aeromonas veronii</name>
    <dbReference type="NCBI Taxonomy" id="654"/>
    <lineage>
        <taxon>Bacteria</taxon>
        <taxon>Pseudomonadati</taxon>
        <taxon>Pseudomonadota</taxon>
        <taxon>Gammaproteobacteria</taxon>
        <taxon>Aeromonadales</taxon>
        <taxon>Aeromonadaceae</taxon>
        <taxon>Aeromonas</taxon>
    </lineage>
</organism>
<dbReference type="AlphaFoldDB" id="A0A6S5BUR7"/>
<evidence type="ECO:0000313" key="2">
    <source>
        <dbReference type="EMBL" id="BBR39250.1"/>
    </source>
</evidence>
<accession>A0A6S5BUR7</accession>
<keyword evidence="1" id="KW-0175">Coiled coil</keyword>
<protein>
    <submittedName>
        <fullName evidence="2">Uncharacterized protein</fullName>
    </submittedName>
</protein>
<reference evidence="2 3" key="1">
    <citation type="submission" date="2019-12" db="EMBL/GenBank/DDBJ databases">
        <title>complete genome sequences of Aeromonas veronii str. WP3-W19-ESBL-03 isolated from wastewater treatment plant effluent.</title>
        <authorList>
            <person name="Sekizuka T."/>
            <person name="Itokawa K."/>
            <person name="Yatsu K."/>
            <person name="Inamine Y."/>
            <person name="Kuroda M."/>
        </authorList>
    </citation>
    <scope>NUCLEOTIDE SEQUENCE [LARGE SCALE GENOMIC DNA]</scope>
    <source>
        <strain evidence="2 3">WP3-W19-ESBL-03</strain>
    </source>
</reference>
<gene>
    <name evidence="2" type="ORF">WP3W19E03_17750</name>
</gene>
<evidence type="ECO:0000256" key="1">
    <source>
        <dbReference type="SAM" id="Coils"/>
    </source>
</evidence>
<sequence length="540" mass="62216">MNVKNTTMLWKRMNYSAQTGRVNKTAGLSQLKTSLNHSLRTVMKRELEFNQALANRNYIILDNKIFQLDKLSIEQRQKIVNDILGDIHDDISAHRDKTQLKDDRAKYAYKLKKMLTKTDEPENFKCLVSTVLEAKEAIDPTLINNLTSMGLKRVNDKKNAISTYIALHNEIISASNNSLHRSKTVLQECFFKFPARNKISEVKPADYLKIIHGFHRKNFPNYPIKACVFHGDEVVSQDQINNGVHPHIFISGKNAKTGKYDLIKSQLDFVNEHLKAAGEPEIYENSYNSAQKIGETYQKIVYEHVNKKLKEFGYSIEASIHEKTAEHKAKIEKIKQDENKAKIFRNFNLLSQTEEEIKKRKSETAELQSVINKKQNQVTTLNNKMDVKQNEYKSAVAELNEKFNQHKESLMPEIRQLTKSKKNLISDNDSLSKKNTELNEALANVDNAIMVLAFRHKEQHGIQEAFKRFKNENLKALKRLSSKDRTDFIAAQNERLKKEELDKIITANLTYTEKARLAIYDTAQSIQGTYTKVKQKISGP</sequence>